<reference evidence="2 3" key="1">
    <citation type="submission" date="2021-06" db="EMBL/GenBank/DDBJ databases">
        <title>Bacillus sp. RD4P76, an endophyte from a halophyte.</title>
        <authorList>
            <person name="Sun J.-Q."/>
        </authorList>
    </citation>
    <scope>NUCLEOTIDE SEQUENCE [LARGE SCALE GENOMIC DNA]</scope>
    <source>
        <strain evidence="2 3">CGMCC 1.15917</strain>
    </source>
</reference>
<evidence type="ECO:0000313" key="3">
    <source>
        <dbReference type="Proteomes" id="UP000784880"/>
    </source>
</evidence>
<sequence>MNWFLLILGIILLLLTIKGIAFLEKKKTTKSLSNEIKQNSLMVPLVIVLMFLITFIPYQIWNLFGNPVGWEILYIFGFSGVITIVLCFWFYGYQIEHKSTNEKWRY</sequence>
<comment type="caution">
    <text evidence="2">The sequence shown here is derived from an EMBL/GenBank/DDBJ whole genome shotgun (WGS) entry which is preliminary data.</text>
</comment>
<dbReference type="Proteomes" id="UP000784880">
    <property type="component" value="Unassembled WGS sequence"/>
</dbReference>
<accession>A0ABS6JE18</accession>
<evidence type="ECO:0000313" key="2">
    <source>
        <dbReference type="EMBL" id="MBU9711891.1"/>
    </source>
</evidence>
<keyword evidence="1" id="KW-0812">Transmembrane</keyword>
<name>A0ABS6JE18_9BACI</name>
<keyword evidence="1" id="KW-0472">Membrane</keyword>
<dbReference type="EMBL" id="JAHQCS010000088">
    <property type="protein sequence ID" value="MBU9711891.1"/>
    <property type="molecule type" value="Genomic_DNA"/>
</dbReference>
<organism evidence="2 3">
    <name type="scientific">Evansella tamaricis</name>
    <dbReference type="NCBI Taxonomy" id="2069301"/>
    <lineage>
        <taxon>Bacteria</taxon>
        <taxon>Bacillati</taxon>
        <taxon>Bacillota</taxon>
        <taxon>Bacilli</taxon>
        <taxon>Bacillales</taxon>
        <taxon>Bacillaceae</taxon>
        <taxon>Evansella</taxon>
    </lineage>
</organism>
<feature type="transmembrane region" description="Helical" evidence="1">
    <location>
        <begin position="43"/>
        <end position="60"/>
    </location>
</feature>
<keyword evidence="3" id="KW-1185">Reference proteome</keyword>
<proteinExistence type="predicted"/>
<feature type="transmembrane region" description="Helical" evidence="1">
    <location>
        <begin position="72"/>
        <end position="93"/>
    </location>
</feature>
<feature type="transmembrane region" description="Helical" evidence="1">
    <location>
        <begin position="6"/>
        <end position="23"/>
    </location>
</feature>
<gene>
    <name evidence="2" type="ORF">KS419_09090</name>
</gene>
<evidence type="ECO:0000256" key="1">
    <source>
        <dbReference type="SAM" id="Phobius"/>
    </source>
</evidence>
<dbReference type="RefSeq" id="WP_217065992.1">
    <property type="nucleotide sequence ID" value="NZ_JAHQCS010000088.1"/>
</dbReference>
<keyword evidence="1" id="KW-1133">Transmembrane helix</keyword>
<protein>
    <submittedName>
        <fullName evidence="2">Uncharacterized protein</fullName>
    </submittedName>
</protein>